<evidence type="ECO:0000256" key="2">
    <source>
        <dbReference type="SAM" id="Phobius"/>
    </source>
</evidence>
<gene>
    <name evidence="3" type="ORF">CBM2587_A110135</name>
</gene>
<protein>
    <submittedName>
        <fullName evidence="3">Uncharacterized protein</fullName>
    </submittedName>
</protein>
<sequence>MPKRRRELLCFSVSRSSSVMVSTSSIGRRESITTSAVISLVIDAIGSTALAFFWNSTSLEFWSITRATLERKARASSVSRRPMASPSEGLDGINAARTGAARCATTTWRLPFFNTTTLRAEPASLLATLAFRALLATGLAALFFSALVVLACFLVDFCVDAALVAASATGTATIDTDTSTAAATADKGVEPKNLEKMESDRNMIRSAHRNGASVGKKEIVSKIKDLQTLLKVRFPYISILRKMYAMHHVCYRTSVRSTQAQSGSPLLPLRSDEANTESPV</sequence>
<dbReference type="EMBL" id="OFSQ01000003">
    <property type="protein sequence ID" value="SOY43920.1"/>
    <property type="molecule type" value="Genomic_DNA"/>
</dbReference>
<proteinExistence type="predicted"/>
<name>A0A375BG61_9BURK</name>
<dbReference type="Proteomes" id="UP000256780">
    <property type="component" value="Chromosome CBM2587_a"/>
</dbReference>
<dbReference type="AlphaFoldDB" id="A0A375BG61"/>
<evidence type="ECO:0000256" key="1">
    <source>
        <dbReference type="SAM" id="MobiDB-lite"/>
    </source>
</evidence>
<reference evidence="3" key="1">
    <citation type="submission" date="2018-01" db="EMBL/GenBank/DDBJ databases">
        <authorList>
            <person name="Clerissi C."/>
        </authorList>
    </citation>
    <scope>NUCLEOTIDE SEQUENCE</scope>
    <source>
        <strain evidence="3">Cupriavidus sp. LMG 19464</strain>
    </source>
</reference>
<accession>A0A375BG61</accession>
<comment type="caution">
    <text evidence="3">The sequence shown here is derived from an EMBL/GenBank/DDBJ whole genome shotgun (WGS) entry which is preliminary data.</text>
</comment>
<keyword evidence="2" id="KW-0812">Transmembrane</keyword>
<evidence type="ECO:0000313" key="3">
    <source>
        <dbReference type="EMBL" id="SOY43920.1"/>
    </source>
</evidence>
<feature type="transmembrane region" description="Helical" evidence="2">
    <location>
        <begin position="32"/>
        <end position="54"/>
    </location>
</feature>
<keyword evidence="2" id="KW-0472">Membrane</keyword>
<organism evidence="3">
    <name type="scientific">Cupriavidus taiwanensis</name>
    <dbReference type="NCBI Taxonomy" id="164546"/>
    <lineage>
        <taxon>Bacteria</taxon>
        <taxon>Pseudomonadati</taxon>
        <taxon>Pseudomonadota</taxon>
        <taxon>Betaproteobacteria</taxon>
        <taxon>Burkholderiales</taxon>
        <taxon>Burkholderiaceae</taxon>
        <taxon>Cupriavidus</taxon>
    </lineage>
</organism>
<feature type="transmembrane region" description="Helical" evidence="2">
    <location>
        <begin position="129"/>
        <end position="155"/>
    </location>
</feature>
<keyword evidence="2" id="KW-1133">Transmembrane helix</keyword>
<feature type="region of interest" description="Disordered" evidence="1">
    <location>
        <begin position="261"/>
        <end position="280"/>
    </location>
</feature>